<dbReference type="InterPro" id="IPR036388">
    <property type="entry name" value="WH-like_DNA-bd_sf"/>
</dbReference>
<name>A0A1U7M5Y6_TISCR</name>
<dbReference type="GO" id="GO:0003677">
    <property type="term" value="F:DNA binding"/>
    <property type="evidence" value="ECO:0007669"/>
    <property type="project" value="InterPro"/>
</dbReference>
<dbReference type="Pfam" id="PF12728">
    <property type="entry name" value="HTH_17"/>
    <property type="match status" value="1"/>
</dbReference>
<reference evidence="2 3" key="1">
    <citation type="submission" date="2016-02" db="EMBL/GenBank/DDBJ databases">
        <title>Genome sequence of Tissierella creatinophila DSM 6911.</title>
        <authorList>
            <person name="Poehlein A."/>
            <person name="Daniel R."/>
        </authorList>
    </citation>
    <scope>NUCLEOTIDE SEQUENCE [LARGE SCALE GENOMIC DNA]</scope>
    <source>
        <strain evidence="2 3">DSM 6911</strain>
    </source>
</reference>
<proteinExistence type="predicted"/>
<accession>A0A1U7M5Y6</accession>
<organism evidence="2 3">
    <name type="scientific">Tissierella creatinophila DSM 6911</name>
    <dbReference type="NCBI Taxonomy" id="1123403"/>
    <lineage>
        <taxon>Bacteria</taxon>
        <taxon>Bacillati</taxon>
        <taxon>Bacillota</taxon>
        <taxon>Tissierellia</taxon>
        <taxon>Tissierellales</taxon>
        <taxon>Tissierellaceae</taxon>
        <taxon>Tissierella</taxon>
    </lineage>
</organism>
<gene>
    <name evidence="2" type="ORF">TICRE_12730</name>
</gene>
<dbReference type="RefSeq" id="WP_075726255.1">
    <property type="nucleotide sequence ID" value="NZ_LTDM01000019.1"/>
</dbReference>
<dbReference type="InterPro" id="IPR010093">
    <property type="entry name" value="SinI_DNA-bd"/>
</dbReference>
<evidence type="ECO:0000259" key="1">
    <source>
        <dbReference type="Pfam" id="PF12728"/>
    </source>
</evidence>
<evidence type="ECO:0000313" key="3">
    <source>
        <dbReference type="Proteomes" id="UP000186112"/>
    </source>
</evidence>
<dbReference type="NCBIfam" id="TIGR01764">
    <property type="entry name" value="excise"/>
    <property type="match status" value="1"/>
</dbReference>
<dbReference type="EMBL" id="LTDM01000019">
    <property type="protein sequence ID" value="OLS02733.1"/>
    <property type="molecule type" value="Genomic_DNA"/>
</dbReference>
<feature type="domain" description="Helix-turn-helix" evidence="1">
    <location>
        <begin position="9"/>
        <end position="58"/>
    </location>
</feature>
<dbReference type="InterPro" id="IPR041657">
    <property type="entry name" value="HTH_17"/>
</dbReference>
<sequence>MGKLISDNWINIDEAAEYLGVKAVTVRTWIKKKNGIPAHKIGKQWKFKCSELDEWIKSGKSAID</sequence>
<comment type="caution">
    <text evidence="2">The sequence shown here is derived from an EMBL/GenBank/DDBJ whole genome shotgun (WGS) entry which is preliminary data.</text>
</comment>
<dbReference type="Proteomes" id="UP000186112">
    <property type="component" value="Unassembled WGS sequence"/>
</dbReference>
<dbReference type="SUPFAM" id="SSF46955">
    <property type="entry name" value="Putative DNA-binding domain"/>
    <property type="match status" value="1"/>
</dbReference>
<dbReference type="Gene3D" id="1.10.10.10">
    <property type="entry name" value="Winged helix-like DNA-binding domain superfamily/Winged helix DNA-binding domain"/>
    <property type="match status" value="1"/>
</dbReference>
<keyword evidence="3" id="KW-1185">Reference proteome</keyword>
<protein>
    <submittedName>
        <fullName evidence="2">Helix-turn-helix domain protein</fullName>
    </submittedName>
</protein>
<evidence type="ECO:0000313" key="2">
    <source>
        <dbReference type="EMBL" id="OLS02733.1"/>
    </source>
</evidence>
<dbReference type="InterPro" id="IPR009061">
    <property type="entry name" value="DNA-bd_dom_put_sf"/>
</dbReference>
<dbReference type="OrthoDB" id="26294at2"/>
<dbReference type="AlphaFoldDB" id="A0A1U7M5Y6"/>